<dbReference type="GO" id="GO:0005615">
    <property type="term" value="C:extracellular space"/>
    <property type="evidence" value="ECO:0007669"/>
    <property type="project" value="TreeGrafter"/>
</dbReference>
<proteinExistence type="predicted"/>
<feature type="compositionally biased region" description="Basic and acidic residues" evidence="1">
    <location>
        <begin position="96"/>
        <end position="105"/>
    </location>
</feature>
<dbReference type="PANTHER" id="PTHR24023">
    <property type="entry name" value="COLLAGEN ALPHA"/>
    <property type="match status" value="1"/>
</dbReference>
<dbReference type="EMBL" id="MN739242">
    <property type="protein sequence ID" value="QHS95159.1"/>
    <property type="molecule type" value="Genomic_DNA"/>
</dbReference>
<name>A0A6C0BUA8_9ZZZZ</name>
<dbReference type="PANTHER" id="PTHR24023:SF1082">
    <property type="entry name" value="COLLAGEN TRIPLE HELIX REPEAT"/>
    <property type="match status" value="1"/>
</dbReference>
<dbReference type="AlphaFoldDB" id="A0A6C0BUA8"/>
<feature type="region of interest" description="Disordered" evidence="1">
    <location>
        <begin position="45"/>
        <end position="123"/>
    </location>
</feature>
<protein>
    <recommendedName>
        <fullName evidence="3">Collagen triple helix containing protein</fullName>
    </recommendedName>
</protein>
<evidence type="ECO:0000256" key="1">
    <source>
        <dbReference type="SAM" id="MobiDB-lite"/>
    </source>
</evidence>
<sequence>MKLMNSVKKTIDVIRKNFILVCGISLLLILFILQRSTKVIEGHNIGESHTHDNGMVHEGPMGEKGESGPRGDLGMRGKRGPQGVSGGIGSQGPPGEKGERGERGMRGYRGKRGWRGPQGPSTFTEREEDLIRDAVRNSDTLTRGLAQTQSDVAEIKNALAEDYSPEPIFTEENTEKMLVSEVEDIPAEELIPQGTEGFFSKIFGF</sequence>
<organism evidence="2">
    <name type="scientific">viral metagenome</name>
    <dbReference type="NCBI Taxonomy" id="1070528"/>
    <lineage>
        <taxon>unclassified sequences</taxon>
        <taxon>metagenomes</taxon>
        <taxon>organismal metagenomes</taxon>
    </lineage>
</organism>
<dbReference type="InterPro" id="IPR050149">
    <property type="entry name" value="Collagen_superfamily"/>
</dbReference>
<reference evidence="2" key="1">
    <citation type="journal article" date="2020" name="Nature">
        <title>Giant virus diversity and host interactions through global metagenomics.</title>
        <authorList>
            <person name="Schulz F."/>
            <person name="Roux S."/>
            <person name="Paez-Espino D."/>
            <person name="Jungbluth S."/>
            <person name="Walsh D.A."/>
            <person name="Denef V.J."/>
            <person name="McMahon K.D."/>
            <person name="Konstantinidis K.T."/>
            <person name="Eloe-Fadrosh E.A."/>
            <person name="Kyrpides N.C."/>
            <person name="Woyke T."/>
        </authorList>
    </citation>
    <scope>NUCLEOTIDE SEQUENCE</scope>
    <source>
        <strain evidence="2">GVMAG-M-3300018428-16</strain>
    </source>
</reference>
<feature type="compositionally biased region" description="Gly residues" evidence="1">
    <location>
        <begin position="83"/>
        <end position="92"/>
    </location>
</feature>
<dbReference type="GO" id="GO:0031012">
    <property type="term" value="C:extracellular matrix"/>
    <property type="evidence" value="ECO:0007669"/>
    <property type="project" value="TreeGrafter"/>
</dbReference>
<evidence type="ECO:0008006" key="3">
    <source>
        <dbReference type="Google" id="ProtNLM"/>
    </source>
</evidence>
<evidence type="ECO:0000313" key="2">
    <source>
        <dbReference type="EMBL" id="QHS95159.1"/>
    </source>
</evidence>
<dbReference type="InterPro" id="IPR008160">
    <property type="entry name" value="Collagen"/>
</dbReference>
<feature type="compositionally biased region" description="Basic and acidic residues" evidence="1">
    <location>
        <begin position="45"/>
        <end position="75"/>
    </location>
</feature>
<accession>A0A6C0BUA8</accession>
<dbReference type="Pfam" id="PF01391">
    <property type="entry name" value="Collagen"/>
    <property type="match status" value="1"/>
</dbReference>